<organism evidence="3">
    <name type="scientific">Tanacetum cinerariifolium</name>
    <name type="common">Dalmatian daisy</name>
    <name type="synonym">Chrysanthemum cinerariifolium</name>
    <dbReference type="NCBI Taxonomy" id="118510"/>
    <lineage>
        <taxon>Eukaryota</taxon>
        <taxon>Viridiplantae</taxon>
        <taxon>Streptophyta</taxon>
        <taxon>Embryophyta</taxon>
        <taxon>Tracheophyta</taxon>
        <taxon>Spermatophyta</taxon>
        <taxon>Magnoliopsida</taxon>
        <taxon>eudicotyledons</taxon>
        <taxon>Gunneridae</taxon>
        <taxon>Pentapetalae</taxon>
        <taxon>asterids</taxon>
        <taxon>campanulids</taxon>
        <taxon>Asterales</taxon>
        <taxon>Asteraceae</taxon>
        <taxon>Asteroideae</taxon>
        <taxon>Anthemideae</taxon>
        <taxon>Anthemidinae</taxon>
        <taxon>Tanacetum</taxon>
    </lineage>
</organism>
<proteinExistence type="predicted"/>
<reference evidence="3" key="1">
    <citation type="journal article" date="2019" name="Sci. Rep.">
        <title>Draft genome of Tanacetum cinerariifolium, the natural source of mosquito coil.</title>
        <authorList>
            <person name="Yamashiro T."/>
            <person name="Shiraishi A."/>
            <person name="Satake H."/>
            <person name="Nakayama K."/>
        </authorList>
    </citation>
    <scope>NUCLEOTIDE SEQUENCE</scope>
</reference>
<name>A0A6L2MJX5_TANCI</name>
<evidence type="ECO:0000259" key="1">
    <source>
        <dbReference type="Pfam" id="PF07727"/>
    </source>
</evidence>
<dbReference type="EMBL" id="BKCJ010006855">
    <property type="protein sequence ID" value="GEU74276.1"/>
    <property type="molecule type" value="Genomic_DNA"/>
</dbReference>
<dbReference type="PANTHER" id="PTHR11439">
    <property type="entry name" value="GAG-POL-RELATED RETROTRANSPOSON"/>
    <property type="match status" value="1"/>
</dbReference>
<evidence type="ECO:0000259" key="2">
    <source>
        <dbReference type="Pfam" id="PF22936"/>
    </source>
</evidence>
<dbReference type="AlphaFoldDB" id="A0A6L2MJX5"/>
<comment type="caution">
    <text evidence="3">The sequence shown here is derived from an EMBL/GenBank/DDBJ whole genome shotgun (WGS) entry which is preliminary data.</text>
</comment>
<dbReference type="Pfam" id="PF22936">
    <property type="entry name" value="Pol_BBD"/>
    <property type="match status" value="1"/>
</dbReference>
<protein>
    <submittedName>
        <fullName evidence="3">Copia protein</fullName>
    </submittedName>
</protein>
<feature type="domain" description="Reverse transcriptase Ty1/copia-type" evidence="1">
    <location>
        <begin position="83"/>
        <end position="233"/>
    </location>
</feature>
<sequence>MTEDYSQLTNFVHKFLGTVKFGNDQVAKIMGYGDYQIGNVTISRVYYVEGLRDNLFSVGQFCDLDLKVAFRKHTCFVRNLEDKVIVITLKWIYKVKLDELRGILKNKARLVARKYCQEERIFKESFALVAKLEAVRIFLAFVAHMNRIVYQMDVNTSFSNSIFREEVYVSQPDRFVDPDNPNHVYRLKKALYGLKQALRAWFDLLSSFLLSQEFSKGTVDPTLFISRIGKDILLYQARLIEKHLHAIKRIFRYLRGTVNRGLWYSNDSTIALIAFIDVDHAGCQDTRCSKSRSMQLLGDRLVSCPLDEITTFLDYGLGFNKIPIYHFIEEQVENRVVELYFVRTEFQLADIFTKALCRERVKLLIDKLGMRSFNPKSLKELADTAKE</sequence>
<dbReference type="InterPro" id="IPR013103">
    <property type="entry name" value="RVT_2"/>
</dbReference>
<evidence type="ECO:0000313" key="3">
    <source>
        <dbReference type="EMBL" id="GEU74276.1"/>
    </source>
</evidence>
<accession>A0A6L2MJX5</accession>
<dbReference type="PANTHER" id="PTHR11439:SF509">
    <property type="entry name" value="RNA-DIRECTED DNA POLYMERASE"/>
    <property type="match status" value="1"/>
</dbReference>
<dbReference type="InterPro" id="IPR054722">
    <property type="entry name" value="PolX-like_BBD"/>
</dbReference>
<feature type="domain" description="Retrovirus-related Pol polyprotein from transposon TNT 1-94-like beta-barrel" evidence="2">
    <location>
        <begin position="1"/>
        <end position="62"/>
    </location>
</feature>
<dbReference type="Pfam" id="PF07727">
    <property type="entry name" value="RVT_2"/>
    <property type="match status" value="1"/>
</dbReference>
<gene>
    <name evidence="3" type="ORF">Tci_046254</name>
</gene>